<evidence type="ECO:0000256" key="1">
    <source>
        <dbReference type="SAM" id="Phobius"/>
    </source>
</evidence>
<evidence type="ECO:0000313" key="2">
    <source>
        <dbReference type="EMBL" id="RHN06905.1"/>
    </source>
</evidence>
<keyword evidence="1" id="KW-1133">Transmembrane helix</keyword>
<protein>
    <submittedName>
        <fullName evidence="2">Uncharacterized protein</fullName>
    </submittedName>
</protein>
<feature type="transmembrane region" description="Helical" evidence="1">
    <location>
        <begin position="212"/>
        <end position="231"/>
    </location>
</feature>
<feature type="transmembrane region" description="Helical" evidence="1">
    <location>
        <begin position="297"/>
        <end position="316"/>
    </location>
</feature>
<feature type="transmembrane region" description="Helical" evidence="1">
    <location>
        <begin position="273"/>
        <end position="290"/>
    </location>
</feature>
<name>A0A3R6H165_9FIRM</name>
<organism evidence="2 3">
    <name type="scientific">Roseburia intestinalis</name>
    <dbReference type="NCBI Taxonomy" id="166486"/>
    <lineage>
        <taxon>Bacteria</taxon>
        <taxon>Bacillati</taxon>
        <taxon>Bacillota</taxon>
        <taxon>Clostridia</taxon>
        <taxon>Lachnospirales</taxon>
        <taxon>Lachnospiraceae</taxon>
        <taxon>Roseburia</taxon>
    </lineage>
</organism>
<feature type="transmembrane region" description="Helical" evidence="1">
    <location>
        <begin position="12"/>
        <end position="33"/>
    </location>
</feature>
<gene>
    <name evidence="2" type="ORF">DWZ31_12065</name>
</gene>
<accession>A0A3R6H165</accession>
<proteinExistence type="predicted"/>
<keyword evidence="1" id="KW-0472">Membrane</keyword>
<feature type="transmembrane region" description="Helical" evidence="1">
    <location>
        <begin position="344"/>
        <end position="365"/>
    </location>
</feature>
<feature type="transmembrane region" description="Helical" evidence="1">
    <location>
        <begin position="372"/>
        <end position="396"/>
    </location>
</feature>
<dbReference type="RefSeq" id="WP_118488907.1">
    <property type="nucleotide sequence ID" value="NZ_QRQN01000014.1"/>
</dbReference>
<dbReference type="Proteomes" id="UP000283586">
    <property type="component" value="Unassembled WGS sequence"/>
</dbReference>
<dbReference type="Pfam" id="PF19528">
    <property type="entry name" value="DUF6056"/>
    <property type="match status" value="1"/>
</dbReference>
<feature type="transmembrane region" description="Helical" evidence="1">
    <location>
        <begin position="431"/>
        <end position="450"/>
    </location>
</feature>
<sequence>MKEKIQKVFRQNIPFVVVFVTALIWHLVIKISAGDDVVYFQTLMDGRSIWEILAHRYATWSSRMAIEFVLIPLVQVPWLWKILDIIVFTLIPVLLYRLLFLNPEKYLDMECNINKTAGKWLVCAFMLLYPFSDMVSAGWIATTVNYLWPLLGLLYIALLLQKLAQKGHVHWYEGAGGVVSCIFCSSQEQVAAILLVLLFLAMVYSWRRKKSGSLWIYGYAVIDVISLFTILRCPGNGIRSMQEVEGRMPEFAYFSVWEKIYMGAANIERIFVAQVNSIFLIVSAVLAVLVGLKTKNLIKTLLSSVPVFCILGYALIRTGHPWYEKIFIIPKQTAEWNFKDPANWFPVIFLIVTVAGMSYALFCLMREKLETYFYTIAILGVGLASGIVMGFSPTIYASADRPYIYLYFILMAVCLFCIRQMRGQIRKEVPVLVLNMSAVILGLFCMVNIAETLWMCHIM</sequence>
<dbReference type="AlphaFoldDB" id="A0A3R6H165"/>
<dbReference type="EMBL" id="QRQN01000014">
    <property type="protein sequence ID" value="RHN06905.1"/>
    <property type="molecule type" value="Genomic_DNA"/>
</dbReference>
<feature type="transmembrane region" description="Helical" evidence="1">
    <location>
        <begin position="190"/>
        <end position="206"/>
    </location>
</feature>
<feature type="transmembrane region" description="Helical" evidence="1">
    <location>
        <begin position="120"/>
        <end position="140"/>
    </location>
</feature>
<evidence type="ECO:0000313" key="3">
    <source>
        <dbReference type="Proteomes" id="UP000283586"/>
    </source>
</evidence>
<feature type="transmembrane region" description="Helical" evidence="1">
    <location>
        <begin position="78"/>
        <end position="99"/>
    </location>
</feature>
<reference evidence="2 3" key="1">
    <citation type="submission" date="2018-08" db="EMBL/GenBank/DDBJ databases">
        <title>A genome reference for cultivated species of the human gut microbiota.</title>
        <authorList>
            <person name="Zou Y."/>
            <person name="Xue W."/>
            <person name="Luo G."/>
        </authorList>
    </citation>
    <scope>NUCLEOTIDE SEQUENCE [LARGE SCALE GENOMIC DNA]</scope>
    <source>
        <strain evidence="2 3">AF31-21AC</strain>
    </source>
</reference>
<feature type="transmembrane region" description="Helical" evidence="1">
    <location>
        <begin position="402"/>
        <end position="419"/>
    </location>
</feature>
<keyword evidence="1" id="KW-0812">Transmembrane</keyword>
<comment type="caution">
    <text evidence="2">The sequence shown here is derived from an EMBL/GenBank/DDBJ whole genome shotgun (WGS) entry which is preliminary data.</text>
</comment>
<dbReference type="InterPro" id="IPR045691">
    <property type="entry name" value="DUF6056"/>
</dbReference>